<keyword evidence="3" id="KW-0964">Secreted</keyword>
<organism evidence="5 6">
    <name type="scientific">Rhizophagus irregularis (strain DAOM 197198w)</name>
    <name type="common">Glomus intraradices</name>
    <dbReference type="NCBI Taxonomy" id="1432141"/>
    <lineage>
        <taxon>Eukaryota</taxon>
        <taxon>Fungi</taxon>
        <taxon>Fungi incertae sedis</taxon>
        <taxon>Mucoromycota</taxon>
        <taxon>Glomeromycotina</taxon>
        <taxon>Glomeromycetes</taxon>
        <taxon>Glomerales</taxon>
        <taxon>Glomeraceae</taxon>
        <taxon>Rhizophagus</taxon>
    </lineage>
</organism>
<dbReference type="HOGENOM" id="CLU_2533752_0_0_1"/>
<comment type="subcellular location">
    <subcellularLocation>
        <location evidence="1">Host cell</location>
    </subcellularLocation>
    <subcellularLocation>
        <location evidence="2">Secreted</location>
    </subcellularLocation>
</comment>
<name>A0A015NGK6_RHIIW</name>
<evidence type="ECO:0000313" key="5">
    <source>
        <dbReference type="EMBL" id="EXX78498.1"/>
    </source>
</evidence>
<comment type="caution">
    <text evidence="5">The sequence shown here is derived from an EMBL/GenBank/DDBJ whole genome shotgun (WGS) entry which is preliminary data.</text>
</comment>
<dbReference type="GO" id="GO:0005576">
    <property type="term" value="C:extracellular region"/>
    <property type="evidence" value="ECO:0007669"/>
    <property type="project" value="UniProtKB-SubCell"/>
</dbReference>
<gene>
    <name evidence="5" type="ORF">RirG_014430</name>
</gene>
<dbReference type="Pfam" id="PF20147">
    <property type="entry name" value="Crinkler"/>
    <property type="match status" value="1"/>
</dbReference>
<protein>
    <recommendedName>
        <fullName evidence="4">Crinkler effector protein N-terminal domain-containing protein</fullName>
    </recommendedName>
</protein>
<evidence type="ECO:0000256" key="2">
    <source>
        <dbReference type="ARBA" id="ARBA00004613"/>
    </source>
</evidence>
<dbReference type="AlphaFoldDB" id="A0A015NGK6"/>
<dbReference type="OrthoDB" id="2304312at2759"/>
<reference evidence="5 6" key="1">
    <citation type="submission" date="2014-02" db="EMBL/GenBank/DDBJ databases">
        <title>Single nucleus genome sequencing reveals high similarity among nuclei of an endomycorrhizal fungus.</title>
        <authorList>
            <person name="Lin K."/>
            <person name="Geurts R."/>
            <person name="Zhang Z."/>
            <person name="Limpens E."/>
            <person name="Saunders D.G."/>
            <person name="Mu D."/>
            <person name="Pang E."/>
            <person name="Cao H."/>
            <person name="Cha H."/>
            <person name="Lin T."/>
            <person name="Zhou Q."/>
            <person name="Shang Y."/>
            <person name="Li Y."/>
            <person name="Ivanov S."/>
            <person name="Sharma T."/>
            <person name="Velzen R.V."/>
            <person name="Ruijter N.D."/>
            <person name="Aanen D.K."/>
            <person name="Win J."/>
            <person name="Kamoun S."/>
            <person name="Bisseling T."/>
            <person name="Huang S."/>
        </authorList>
    </citation>
    <scope>NUCLEOTIDE SEQUENCE [LARGE SCALE GENOMIC DNA]</scope>
    <source>
        <strain evidence="6">DAOM197198w</strain>
    </source>
</reference>
<dbReference type="GO" id="GO:0043657">
    <property type="term" value="C:host cell"/>
    <property type="evidence" value="ECO:0007669"/>
    <property type="project" value="UniProtKB-SubCell"/>
</dbReference>
<evidence type="ECO:0000256" key="3">
    <source>
        <dbReference type="ARBA" id="ARBA00022525"/>
    </source>
</evidence>
<dbReference type="EMBL" id="JEMT01009043">
    <property type="protein sequence ID" value="EXX78498.1"/>
    <property type="molecule type" value="Genomic_DNA"/>
</dbReference>
<dbReference type="Proteomes" id="UP000022910">
    <property type="component" value="Unassembled WGS sequence"/>
</dbReference>
<accession>A0A015NGK6</accession>
<evidence type="ECO:0000259" key="4">
    <source>
        <dbReference type="Pfam" id="PF20147"/>
    </source>
</evidence>
<evidence type="ECO:0000256" key="1">
    <source>
        <dbReference type="ARBA" id="ARBA00004340"/>
    </source>
</evidence>
<keyword evidence="6" id="KW-1185">Reference proteome</keyword>
<feature type="domain" description="Crinkler effector protein N-terminal" evidence="4">
    <location>
        <begin position="13"/>
        <end position="82"/>
    </location>
</feature>
<evidence type="ECO:0000313" key="6">
    <source>
        <dbReference type="Proteomes" id="UP000022910"/>
    </source>
</evidence>
<proteinExistence type="predicted"/>
<dbReference type="OMA" id="EDEMEPV"/>
<sequence>MFSQLKLVGTNSKKVIKAEKAPEFDNFPTEKLKLWKVEIPDDREDLLSNLTLQNQPELLATKEISKYFPDSLAEECIHVIVKLPLWKRRCRVFHHP</sequence>
<dbReference type="InterPro" id="IPR045379">
    <property type="entry name" value="Crinkler_N"/>
</dbReference>